<keyword evidence="3" id="KW-1185">Reference proteome</keyword>
<evidence type="ECO:0000313" key="3">
    <source>
        <dbReference type="Proteomes" id="UP000001299"/>
    </source>
</evidence>
<dbReference type="CDD" id="cd00093">
    <property type="entry name" value="HTH_XRE"/>
    <property type="match status" value="1"/>
</dbReference>
<dbReference type="AlphaFoldDB" id="E0S139"/>
<feature type="domain" description="HTH cro/C1-type" evidence="1">
    <location>
        <begin position="16"/>
        <end position="70"/>
    </location>
</feature>
<accession>E0S139</accession>
<dbReference type="InterPro" id="IPR001387">
    <property type="entry name" value="Cro/C1-type_HTH"/>
</dbReference>
<dbReference type="HOGENOM" id="CLU_1217975_0_0_9"/>
<dbReference type="GO" id="GO:0003677">
    <property type="term" value="F:DNA binding"/>
    <property type="evidence" value="ECO:0007669"/>
    <property type="project" value="InterPro"/>
</dbReference>
<dbReference type="PROSITE" id="PS50943">
    <property type="entry name" value="HTH_CROC1"/>
    <property type="match status" value="1"/>
</dbReference>
<dbReference type="SUPFAM" id="SSF47413">
    <property type="entry name" value="lambda repressor-like DNA-binding domains"/>
    <property type="match status" value="1"/>
</dbReference>
<sequence length="227" mass="26338">MNGNKIILSERMISYIKRRRKDLGISAYKLSADCGQNKYWVNNIENGRTKTISEESAHKIFEALDAIEHNRVLDDFLKKIESGEADASLAFFAEDGKNIEELEGGEHYHFDAEQHKKELKKQMNVAHNKMLKLLEKIDYDDANSIMKYETYIRTYIALLTSIGGQAFFRKIMKYPLHFASYSCVDGVQKKIKDDAMYEYMIKKDENGKPYMMVKSLISDEENENLFG</sequence>
<evidence type="ECO:0000313" key="2">
    <source>
        <dbReference type="EMBL" id="ADL33514.1"/>
    </source>
</evidence>
<dbReference type="RefSeq" id="WP_013280170.1">
    <property type="nucleotide sequence ID" value="NC_014387.1"/>
</dbReference>
<reference evidence="2 3" key="1">
    <citation type="journal article" date="2010" name="PLoS ONE">
        <title>The glycobiome of the rumen bacterium Butyrivibrio proteoclasticus B316(T) highlights adaptation to a polysaccharide-rich environment.</title>
        <authorList>
            <person name="Kelly W.J."/>
            <person name="Leahy S.C."/>
            <person name="Altermann E."/>
            <person name="Yeoman C.J."/>
            <person name="Dunne J.C."/>
            <person name="Kong Z."/>
            <person name="Pacheco D.M."/>
            <person name="Li D."/>
            <person name="Noel S.J."/>
            <person name="Moon C.D."/>
            <person name="Cookson A.L."/>
            <person name="Attwood G.T."/>
        </authorList>
    </citation>
    <scope>NUCLEOTIDE SEQUENCE [LARGE SCALE GENOMIC DNA]</scope>
    <source>
        <strain evidence="3">ATCC 51982 / DSM 14932 / B316</strain>
    </source>
</reference>
<evidence type="ECO:0000259" key="1">
    <source>
        <dbReference type="PROSITE" id="PS50943"/>
    </source>
</evidence>
<protein>
    <recommendedName>
        <fullName evidence="1">HTH cro/C1-type domain-containing protein</fullName>
    </recommendedName>
</protein>
<dbReference type="EMBL" id="CP001810">
    <property type="protein sequence ID" value="ADL33514.1"/>
    <property type="molecule type" value="Genomic_DNA"/>
</dbReference>
<organism evidence="2 3">
    <name type="scientific">Butyrivibrio proteoclasticus (strain ATCC 51982 / DSM 14932 / B316)</name>
    <name type="common">Clostridium proteoclasticum</name>
    <dbReference type="NCBI Taxonomy" id="515622"/>
    <lineage>
        <taxon>Bacteria</taxon>
        <taxon>Bacillati</taxon>
        <taxon>Bacillota</taxon>
        <taxon>Clostridia</taxon>
        <taxon>Lachnospirales</taxon>
        <taxon>Lachnospiraceae</taxon>
        <taxon>Butyrivibrio</taxon>
    </lineage>
</organism>
<dbReference type="Gene3D" id="1.10.260.40">
    <property type="entry name" value="lambda repressor-like DNA-binding domains"/>
    <property type="match status" value="1"/>
</dbReference>
<dbReference type="InterPro" id="IPR010982">
    <property type="entry name" value="Lambda_DNA-bd_dom_sf"/>
</dbReference>
<gene>
    <name evidence="2" type="ordered locus">bpr_I0771</name>
</gene>
<dbReference type="KEGG" id="bpb:bpr_I0771"/>
<name>E0S139_BUTPB</name>
<dbReference type="Proteomes" id="UP000001299">
    <property type="component" value="Chromosome 1"/>
</dbReference>
<proteinExistence type="predicted"/>